<dbReference type="SMART" id="SM00649">
    <property type="entry name" value="RL11"/>
    <property type="match status" value="1"/>
</dbReference>
<protein>
    <submittedName>
        <fullName evidence="5">60s ribosomal protein l12</fullName>
    </submittedName>
</protein>
<reference evidence="5 6" key="1">
    <citation type="journal article" date="2018" name="Sci. Data">
        <title>The draft genome sequence of cork oak.</title>
        <authorList>
            <person name="Ramos A.M."/>
            <person name="Usie A."/>
            <person name="Barbosa P."/>
            <person name="Barros P.M."/>
            <person name="Capote T."/>
            <person name="Chaves I."/>
            <person name="Simoes F."/>
            <person name="Abreu I."/>
            <person name="Carrasquinho I."/>
            <person name="Faro C."/>
            <person name="Guimaraes J.B."/>
            <person name="Mendonca D."/>
            <person name="Nobrega F."/>
            <person name="Rodrigues L."/>
            <person name="Saibo N.J.M."/>
            <person name="Varela M.C."/>
            <person name="Egas C."/>
            <person name="Matos J."/>
            <person name="Miguel C.M."/>
            <person name="Oliveira M.M."/>
            <person name="Ricardo C.P."/>
            <person name="Goncalves S."/>
        </authorList>
    </citation>
    <scope>NUCLEOTIDE SEQUENCE [LARGE SCALE GENOMIC DNA]</scope>
    <source>
        <strain evidence="6">cv. HL8</strain>
    </source>
</reference>
<gene>
    <name evidence="5" type="primary">RPL12_4</name>
    <name evidence="5" type="ORF">CFP56_017393</name>
</gene>
<dbReference type="Gene3D" id="1.10.10.250">
    <property type="entry name" value="Ribosomal protein L11, C-terminal domain"/>
    <property type="match status" value="1"/>
</dbReference>
<evidence type="ECO:0000256" key="2">
    <source>
        <dbReference type="ARBA" id="ARBA00022980"/>
    </source>
</evidence>
<dbReference type="PANTHER" id="PTHR11661">
    <property type="entry name" value="60S RIBOSOMAL PROTEIN L12"/>
    <property type="match status" value="1"/>
</dbReference>
<evidence type="ECO:0000256" key="3">
    <source>
        <dbReference type="ARBA" id="ARBA00023274"/>
    </source>
</evidence>
<name>A0AAW0KPF5_QUESU</name>
<accession>A0AAW0KPF5</accession>
<comment type="caution">
    <text evidence="5">The sequence shown here is derived from an EMBL/GenBank/DDBJ whole genome shotgun (WGS) entry which is preliminary data.</text>
</comment>
<evidence type="ECO:0000313" key="6">
    <source>
        <dbReference type="Proteomes" id="UP000237347"/>
    </source>
</evidence>
<proteinExistence type="inferred from homology"/>
<organism evidence="5 6">
    <name type="scientific">Quercus suber</name>
    <name type="common">Cork oak</name>
    <dbReference type="NCBI Taxonomy" id="58331"/>
    <lineage>
        <taxon>Eukaryota</taxon>
        <taxon>Viridiplantae</taxon>
        <taxon>Streptophyta</taxon>
        <taxon>Embryophyta</taxon>
        <taxon>Tracheophyta</taxon>
        <taxon>Spermatophyta</taxon>
        <taxon>Magnoliopsida</taxon>
        <taxon>eudicotyledons</taxon>
        <taxon>Gunneridae</taxon>
        <taxon>Pentapetalae</taxon>
        <taxon>rosids</taxon>
        <taxon>fabids</taxon>
        <taxon>Fagales</taxon>
        <taxon>Fagaceae</taxon>
        <taxon>Quercus</taxon>
    </lineage>
</organism>
<dbReference type="GO" id="GO:0070180">
    <property type="term" value="F:large ribosomal subunit rRNA binding"/>
    <property type="evidence" value="ECO:0007669"/>
    <property type="project" value="TreeGrafter"/>
</dbReference>
<dbReference type="FunFam" id="1.10.10.250:FF:000002">
    <property type="entry name" value="60S ribosomal protein L12"/>
    <property type="match status" value="1"/>
</dbReference>
<dbReference type="InterPro" id="IPR036769">
    <property type="entry name" value="Ribosomal_uL11_C_sf"/>
</dbReference>
<dbReference type="InterPro" id="IPR020783">
    <property type="entry name" value="Ribosomal_uL11_C"/>
</dbReference>
<dbReference type="GO" id="GO:0006412">
    <property type="term" value="P:translation"/>
    <property type="evidence" value="ECO:0007669"/>
    <property type="project" value="InterPro"/>
</dbReference>
<dbReference type="PANTHER" id="PTHR11661:SF2">
    <property type="entry name" value="LARGE RIBOSOMAL SUBUNIT PROTEIN UL11"/>
    <property type="match status" value="1"/>
</dbReference>
<dbReference type="Proteomes" id="UP000237347">
    <property type="component" value="Unassembled WGS sequence"/>
</dbReference>
<keyword evidence="3" id="KW-0687">Ribonucleoprotein</keyword>
<feature type="domain" description="Large ribosomal subunit protein uL11 C-terminal" evidence="4">
    <location>
        <begin position="16"/>
        <end position="85"/>
    </location>
</feature>
<dbReference type="GO" id="GO:0022625">
    <property type="term" value="C:cytosolic large ribosomal subunit"/>
    <property type="evidence" value="ECO:0007669"/>
    <property type="project" value="TreeGrafter"/>
</dbReference>
<dbReference type="InterPro" id="IPR020785">
    <property type="entry name" value="Ribosomal_uL11_CS"/>
</dbReference>
<dbReference type="Pfam" id="PF00298">
    <property type="entry name" value="Ribosomal_L11"/>
    <property type="match status" value="1"/>
</dbReference>
<evidence type="ECO:0000259" key="4">
    <source>
        <dbReference type="Pfam" id="PF00298"/>
    </source>
</evidence>
<dbReference type="PROSITE" id="PS00359">
    <property type="entry name" value="RIBOSOMAL_L11"/>
    <property type="match status" value="1"/>
</dbReference>
<sequence>MTFIRPKDRSAKVSVVPSTTTLVIKALKEREHDRKKTKNIKHNGNISLDNVVETAKVTCPRSMAKDLNGTVKEVLGTCLSMGCTVYGKDPKDLQQEISDGDVEVPLD</sequence>
<keyword evidence="6" id="KW-1185">Reference proteome</keyword>
<dbReference type="InterPro" id="IPR000911">
    <property type="entry name" value="Ribosomal_uL11"/>
</dbReference>
<dbReference type="AlphaFoldDB" id="A0AAW0KPF5"/>
<dbReference type="SUPFAM" id="SSF46906">
    <property type="entry name" value="Ribosomal protein L11, C-terminal domain"/>
    <property type="match status" value="1"/>
</dbReference>
<dbReference type="EMBL" id="PKMF04000273">
    <property type="protein sequence ID" value="KAK7839886.1"/>
    <property type="molecule type" value="Genomic_DNA"/>
</dbReference>
<keyword evidence="2 5" id="KW-0689">Ribosomal protein</keyword>
<comment type="similarity">
    <text evidence="1">Belongs to the universal ribosomal protein uL11 family.</text>
</comment>
<dbReference type="GO" id="GO:0003735">
    <property type="term" value="F:structural constituent of ribosome"/>
    <property type="evidence" value="ECO:0007669"/>
    <property type="project" value="InterPro"/>
</dbReference>
<evidence type="ECO:0000313" key="5">
    <source>
        <dbReference type="EMBL" id="KAK7839886.1"/>
    </source>
</evidence>
<evidence type="ECO:0000256" key="1">
    <source>
        <dbReference type="ARBA" id="ARBA00010537"/>
    </source>
</evidence>